<sequence>MTSGGGGGYDLPSIKEVLASDHGFGTYRGKENSIATVGLALPVLRIGKNPPGYYSFDVGEACVIEEAVTSEMKRKEAPTAEGNASKKRC</sequence>
<gene>
    <name evidence="1" type="ORF">PG996_008370</name>
</gene>
<keyword evidence="2" id="KW-1185">Reference proteome</keyword>
<name>A0ABR1UXQ4_9PEZI</name>
<proteinExistence type="predicted"/>
<dbReference type="EMBL" id="JAQQWM010000005">
    <property type="protein sequence ID" value="KAK8063718.1"/>
    <property type="molecule type" value="Genomic_DNA"/>
</dbReference>
<organism evidence="1 2">
    <name type="scientific">Apiospora saccharicola</name>
    <dbReference type="NCBI Taxonomy" id="335842"/>
    <lineage>
        <taxon>Eukaryota</taxon>
        <taxon>Fungi</taxon>
        <taxon>Dikarya</taxon>
        <taxon>Ascomycota</taxon>
        <taxon>Pezizomycotina</taxon>
        <taxon>Sordariomycetes</taxon>
        <taxon>Xylariomycetidae</taxon>
        <taxon>Amphisphaeriales</taxon>
        <taxon>Apiosporaceae</taxon>
        <taxon>Apiospora</taxon>
    </lineage>
</organism>
<dbReference type="Proteomes" id="UP001446871">
    <property type="component" value="Unassembled WGS sequence"/>
</dbReference>
<protein>
    <submittedName>
        <fullName evidence="1">Uncharacterized protein</fullName>
    </submittedName>
</protein>
<comment type="caution">
    <text evidence="1">The sequence shown here is derived from an EMBL/GenBank/DDBJ whole genome shotgun (WGS) entry which is preliminary data.</text>
</comment>
<accession>A0ABR1UXQ4</accession>
<evidence type="ECO:0000313" key="2">
    <source>
        <dbReference type="Proteomes" id="UP001446871"/>
    </source>
</evidence>
<reference evidence="1 2" key="1">
    <citation type="submission" date="2023-01" db="EMBL/GenBank/DDBJ databases">
        <title>Analysis of 21 Apiospora genomes using comparative genomics revels a genus with tremendous synthesis potential of carbohydrate active enzymes and secondary metabolites.</title>
        <authorList>
            <person name="Sorensen T."/>
        </authorList>
    </citation>
    <scope>NUCLEOTIDE SEQUENCE [LARGE SCALE GENOMIC DNA]</scope>
    <source>
        <strain evidence="1 2">CBS 83171</strain>
    </source>
</reference>
<evidence type="ECO:0000313" key="1">
    <source>
        <dbReference type="EMBL" id="KAK8063718.1"/>
    </source>
</evidence>